<proteinExistence type="predicted"/>
<reference evidence="2 3" key="1">
    <citation type="journal article" date="2011" name="Nat. Biotechnol.">
        <title>Comparative genomic analysis of the thermophilic biomass-degrading fungi Myceliophthora thermophila and Thielavia terrestris.</title>
        <authorList>
            <person name="Berka R.M."/>
            <person name="Grigoriev I.V."/>
            <person name="Otillar R."/>
            <person name="Salamov A."/>
            <person name="Grimwood J."/>
            <person name="Reid I."/>
            <person name="Ishmael N."/>
            <person name="John T."/>
            <person name="Darmond C."/>
            <person name="Moisan M.-C."/>
            <person name="Henrissat B."/>
            <person name="Coutinho P.M."/>
            <person name="Lombard V."/>
            <person name="Natvig D.O."/>
            <person name="Lindquist E."/>
            <person name="Schmutz J."/>
            <person name="Lucas S."/>
            <person name="Harris P."/>
            <person name="Powlowski J."/>
            <person name="Bellemare A."/>
            <person name="Taylor D."/>
            <person name="Butler G."/>
            <person name="de Vries R.P."/>
            <person name="Allijn I.E."/>
            <person name="van den Brink J."/>
            <person name="Ushinsky S."/>
            <person name="Storms R."/>
            <person name="Powell A.J."/>
            <person name="Paulsen I.T."/>
            <person name="Elbourne L.D.H."/>
            <person name="Baker S.E."/>
            <person name="Magnuson J."/>
            <person name="LaBoissiere S."/>
            <person name="Clutterbuck A.J."/>
            <person name="Martinez D."/>
            <person name="Wogulis M."/>
            <person name="de Leon A.L."/>
            <person name="Rey M.W."/>
            <person name="Tsang A."/>
        </authorList>
    </citation>
    <scope>NUCLEOTIDE SEQUENCE [LARGE SCALE GENOMIC DNA]</scope>
    <source>
        <strain evidence="3">ATCC 38088 / NRRL 8126</strain>
    </source>
</reference>
<dbReference type="InterPro" id="IPR002156">
    <property type="entry name" value="RNaseH_domain"/>
</dbReference>
<dbReference type="Proteomes" id="UP000008181">
    <property type="component" value="Chromosome 2"/>
</dbReference>
<dbReference type="AlphaFoldDB" id="G2R118"/>
<dbReference type="GO" id="GO:0003676">
    <property type="term" value="F:nucleic acid binding"/>
    <property type="evidence" value="ECO:0007669"/>
    <property type="project" value="InterPro"/>
</dbReference>
<evidence type="ECO:0000259" key="1">
    <source>
        <dbReference type="PROSITE" id="PS50879"/>
    </source>
</evidence>
<name>G2R118_THETT</name>
<dbReference type="SUPFAM" id="SSF53098">
    <property type="entry name" value="Ribonuclease H-like"/>
    <property type="match status" value="1"/>
</dbReference>
<dbReference type="OrthoDB" id="4589911at2759"/>
<dbReference type="InterPro" id="IPR012337">
    <property type="entry name" value="RNaseH-like_sf"/>
</dbReference>
<protein>
    <recommendedName>
        <fullName evidence="1">RNase H type-1 domain-containing protein</fullName>
    </recommendedName>
</protein>
<dbReference type="Pfam" id="PF00075">
    <property type="entry name" value="RNase_H"/>
    <property type="match status" value="1"/>
</dbReference>
<dbReference type="EMBL" id="CP003010">
    <property type="protein sequence ID" value="AEO66515.1"/>
    <property type="molecule type" value="Genomic_DNA"/>
</dbReference>
<gene>
    <name evidence="2" type="ORF">THITE_151982</name>
</gene>
<accession>G2R118</accession>
<organism evidence="2 3">
    <name type="scientific">Thermothielavioides terrestris (strain ATCC 38088 / NRRL 8126)</name>
    <name type="common">Thielavia terrestris</name>
    <dbReference type="NCBI Taxonomy" id="578455"/>
    <lineage>
        <taxon>Eukaryota</taxon>
        <taxon>Fungi</taxon>
        <taxon>Dikarya</taxon>
        <taxon>Ascomycota</taxon>
        <taxon>Pezizomycotina</taxon>
        <taxon>Sordariomycetes</taxon>
        <taxon>Sordariomycetidae</taxon>
        <taxon>Sordariales</taxon>
        <taxon>Chaetomiaceae</taxon>
        <taxon>Thermothielavioides</taxon>
        <taxon>Thermothielavioides terrestris</taxon>
    </lineage>
</organism>
<dbReference type="RefSeq" id="XP_003652851.1">
    <property type="nucleotide sequence ID" value="XM_003652803.1"/>
</dbReference>
<dbReference type="HOGENOM" id="CLU_619917_0_0_1"/>
<dbReference type="PROSITE" id="PS50879">
    <property type="entry name" value="RNASE_H_1"/>
    <property type="match status" value="1"/>
</dbReference>
<feature type="domain" description="RNase H type-1" evidence="1">
    <location>
        <begin position="157"/>
        <end position="322"/>
    </location>
</feature>
<evidence type="ECO:0000313" key="2">
    <source>
        <dbReference type="EMBL" id="AEO66515.1"/>
    </source>
</evidence>
<sequence>MAFVSSLSWSPRSGASSDVQFLKHPERLFIWRDWCLFCAPFPTVLDKLTAGHPGLHFSPTYIPEHLGKRKFAHDDGSEVAIRVRHSGERPHKRFQTLAHGDFHRRSKKKIGALFDRRPRSVRREEAGDVVAEFFRHDAKKAIEYAHQISGLPVVEGNHARFIFFVDGSMSPKHPEALGGPGGYSVVYKGAESKEDHWIWQAWSVDETFNSHWAELMAIAEALNMAILRLSLKPTTRTAEIYLFTDSLRSLDFLMKKSSEAAKQSRRTTFFEHAGRPVRSFIARISRELHNLGVKLTLSHIPGHKHGVTGHIIADRTAHNVMVDRMEALQAPSKDQAPDSAVPNSLPSDLSLPKRRYIDDKVATRSSQHNPIWLVLHSHAVDRLMKVKRWREAFAQQQKDIRLLRELLKLEAVKGLDPQQRKEKENLMKKVGYLLGWHPAFLG</sequence>
<dbReference type="KEGG" id="ttt:THITE_151982"/>
<keyword evidence="3" id="KW-1185">Reference proteome</keyword>
<evidence type="ECO:0000313" key="3">
    <source>
        <dbReference type="Proteomes" id="UP000008181"/>
    </source>
</evidence>
<dbReference type="GeneID" id="11514854"/>
<dbReference type="InterPro" id="IPR036397">
    <property type="entry name" value="RNaseH_sf"/>
</dbReference>
<dbReference type="Gene3D" id="3.30.420.10">
    <property type="entry name" value="Ribonuclease H-like superfamily/Ribonuclease H"/>
    <property type="match status" value="1"/>
</dbReference>
<dbReference type="GO" id="GO:0004523">
    <property type="term" value="F:RNA-DNA hybrid ribonuclease activity"/>
    <property type="evidence" value="ECO:0007669"/>
    <property type="project" value="InterPro"/>
</dbReference>